<evidence type="ECO:0000313" key="5">
    <source>
        <dbReference type="EMBL" id="KAJ8441353.1"/>
    </source>
</evidence>
<evidence type="ECO:0000259" key="4">
    <source>
        <dbReference type="PROSITE" id="PS50222"/>
    </source>
</evidence>
<dbReference type="SMART" id="SM00054">
    <property type="entry name" value="EFh"/>
    <property type="match status" value="2"/>
</dbReference>
<comment type="caution">
    <text evidence="5">The sequence shown here is derived from an EMBL/GenBank/DDBJ whole genome shotgun (WGS) entry which is preliminary data.</text>
</comment>
<dbReference type="PROSITE" id="PS00018">
    <property type="entry name" value="EF_HAND_1"/>
    <property type="match status" value="1"/>
</dbReference>
<dbReference type="AlphaFoldDB" id="A0A9Q1KDH3"/>
<dbReference type="InterPro" id="IPR018247">
    <property type="entry name" value="EF_Hand_1_Ca_BS"/>
</dbReference>
<keyword evidence="6" id="KW-1185">Reference proteome</keyword>
<dbReference type="Pfam" id="PF13499">
    <property type="entry name" value="EF-hand_7"/>
    <property type="match status" value="1"/>
</dbReference>
<evidence type="ECO:0000256" key="2">
    <source>
        <dbReference type="ARBA" id="ARBA00022737"/>
    </source>
</evidence>
<keyword evidence="2" id="KW-0677">Repeat</keyword>
<protein>
    <recommendedName>
        <fullName evidence="4">EF-hand domain-containing protein</fullName>
    </recommendedName>
</protein>
<dbReference type="GO" id="GO:0005509">
    <property type="term" value="F:calcium ion binding"/>
    <property type="evidence" value="ECO:0007669"/>
    <property type="project" value="InterPro"/>
</dbReference>
<gene>
    <name evidence="5" type="ORF">Cgig2_024865</name>
</gene>
<evidence type="ECO:0000256" key="1">
    <source>
        <dbReference type="ARBA" id="ARBA00022723"/>
    </source>
</evidence>
<name>A0A9Q1KDH3_9CARY</name>
<feature type="domain" description="EF-hand" evidence="4">
    <location>
        <begin position="99"/>
        <end position="134"/>
    </location>
</feature>
<dbReference type="OrthoDB" id="26525at2759"/>
<dbReference type="PROSITE" id="PS50222">
    <property type="entry name" value="EF_HAND_2"/>
    <property type="match status" value="2"/>
</dbReference>
<proteinExistence type="predicted"/>
<keyword evidence="1" id="KW-0479">Metal-binding</keyword>
<sequence>MAGVFVDFSNFTKTINSISFSLFNFLADFRSLFIRWCSATPRLLNNEGNRDKESGASVKDIKLVMSRLGMECEVEDDHDGDSDFVGGDELEGLFREEEPTLEEIRQVFEVFDENKDGYIDAVELSKVLCNLGLLCKNEQGIEDLERCRKMLKSFDRYAVGLLDFDDFLKFMEIERTFTSSELVLSLK</sequence>
<dbReference type="PANTHER" id="PTHR10891">
    <property type="entry name" value="EF-HAND CALCIUM-BINDING DOMAIN CONTAINING PROTEIN"/>
    <property type="match status" value="1"/>
</dbReference>
<evidence type="ECO:0000256" key="3">
    <source>
        <dbReference type="ARBA" id="ARBA00022837"/>
    </source>
</evidence>
<organism evidence="5 6">
    <name type="scientific">Carnegiea gigantea</name>
    <dbReference type="NCBI Taxonomy" id="171969"/>
    <lineage>
        <taxon>Eukaryota</taxon>
        <taxon>Viridiplantae</taxon>
        <taxon>Streptophyta</taxon>
        <taxon>Embryophyta</taxon>
        <taxon>Tracheophyta</taxon>
        <taxon>Spermatophyta</taxon>
        <taxon>Magnoliopsida</taxon>
        <taxon>eudicotyledons</taxon>
        <taxon>Gunneridae</taxon>
        <taxon>Pentapetalae</taxon>
        <taxon>Caryophyllales</taxon>
        <taxon>Cactineae</taxon>
        <taxon>Cactaceae</taxon>
        <taxon>Cactoideae</taxon>
        <taxon>Echinocereeae</taxon>
        <taxon>Carnegiea</taxon>
    </lineage>
</organism>
<dbReference type="InterPro" id="IPR002048">
    <property type="entry name" value="EF_hand_dom"/>
</dbReference>
<reference evidence="5" key="1">
    <citation type="submission" date="2022-04" db="EMBL/GenBank/DDBJ databases">
        <title>Carnegiea gigantea Genome sequencing and assembly v2.</title>
        <authorList>
            <person name="Copetti D."/>
            <person name="Sanderson M.J."/>
            <person name="Burquez A."/>
            <person name="Wojciechowski M.F."/>
        </authorList>
    </citation>
    <scope>NUCLEOTIDE SEQUENCE</scope>
    <source>
        <strain evidence="5">SGP5-SGP5p</strain>
        <tissue evidence="5">Aerial part</tissue>
    </source>
</reference>
<dbReference type="EMBL" id="JAKOGI010000169">
    <property type="protein sequence ID" value="KAJ8441353.1"/>
    <property type="molecule type" value="Genomic_DNA"/>
</dbReference>
<dbReference type="CDD" id="cd00051">
    <property type="entry name" value="EFh"/>
    <property type="match status" value="1"/>
</dbReference>
<dbReference type="Gene3D" id="1.10.238.10">
    <property type="entry name" value="EF-hand"/>
    <property type="match status" value="1"/>
</dbReference>
<keyword evidence="3" id="KW-0106">Calcium</keyword>
<dbReference type="InterPro" id="IPR039647">
    <property type="entry name" value="EF_hand_pair_protein_CML-like"/>
</dbReference>
<dbReference type="InterPro" id="IPR011992">
    <property type="entry name" value="EF-hand-dom_pair"/>
</dbReference>
<accession>A0A9Q1KDH3</accession>
<dbReference type="Proteomes" id="UP001153076">
    <property type="component" value="Unassembled WGS sequence"/>
</dbReference>
<evidence type="ECO:0000313" key="6">
    <source>
        <dbReference type="Proteomes" id="UP001153076"/>
    </source>
</evidence>
<dbReference type="SUPFAM" id="SSF47473">
    <property type="entry name" value="EF-hand"/>
    <property type="match status" value="1"/>
</dbReference>
<feature type="domain" description="EF-hand" evidence="4">
    <location>
        <begin position="142"/>
        <end position="177"/>
    </location>
</feature>